<keyword evidence="2" id="KW-0812">Transmembrane</keyword>
<dbReference type="AlphaFoldDB" id="A0A368F5R6"/>
<dbReference type="Proteomes" id="UP000252519">
    <property type="component" value="Unassembled WGS sequence"/>
</dbReference>
<feature type="transmembrane region" description="Helical" evidence="2">
    <location>
        <begin position="168"/>
        <end position="188"/>
    </location>
</feature>
<organism evidence="3 4">
    <name type="scientific">Ancylostoma caninum</name>
    <name type="common">Dog hookworm</name>
    <dbReference type="NCBI Taxonomy" id="29170"/>
    <lineage>
        <taxon>Eukaryota</taxon>
        <taxon>Metazoa</taxon>
        <taxon>Ecdysozoa</taxon>
        <taxon>Nematoda</taxon>
        <taxon>Chromadorea</taxon>
        <taxon>Rhabditida</taxon>
        <taxon>Rhabditina</taxon>
        <taxon>Rhabditomorpha</taxon>
        <taxon>Strongyloidea</taxon>
        <taxon>Ancylostomatidae</taxon>
        <taxon>Ancylostomatinae</taxon>
        <taxon>Ancylostoma</taxon>
    </lineage>
</organism>
<proteinExistence type="inferred from homology"/>
<dbReference type="PANTHER" id="PTHR47518:SF9">
    <property type="entry name" value="SERPENTINE RECEPTOR, CLASS T"/>
    <property type="match status" value="1"/>
</dbReference>
<reference evidence="3 4" key="1">
    <citation type="submission" date="2014-10" db="EMBL/GenBank/DDBJ databases">
        <title>Draft genome of the hookworm Ancylostoma caninum.</title>
        <authorList>
            <person name="Mitreva M."/>
        </authorList>
    </citation>
    <scope>NUCLEOTIDE SEQUENCE [LARGE SCALE GENOMIC DNA]</scope>
    <source>
        <strain evidence="3 4">Baltimore</strain>
    </source>
</reference>
<evidence type="ECO:0000256" key="2">
    <source>
        <dbReference type="SAM" id="Phobius"/>
    </source>
</evidence>
<evidence type="ECO:0000256" key="1">
    <source>
        <dbReference type="ARBA" id="ARBA00006803"/>
    </source>
</evidence>
<keyword evidence="2" id="KW-0472">Membrane</keyword>
<feature type="transmembrane region" description="Helical" evidence="2">
    <location>
        <begin position="127"/>
        <end position="148"/>
    </location>
</feature>
<dbReference type="EMBL" id="JOJR01004075">
    <property type="protein sequence ID" value="RCN27471.1"/>
    <property type="molecule type" value="Genomic_DNA"/>
</dbReference>
<name>A0A368F5R6_ANCCA</name>
<accession>A0A368F5R6</accession>
<evidence type="ECO:0000313" key="3">
    <source>
        <dbReference type="EMBL" id="RCN27471.1"/>
    </source>
</evidence>
<keyword evidence="2" id="KW-1133">Transmembrane helix</keyword>
<dbReference type="GO" id="GO:0016020">
    <property type="term" value="C:membrane"/>
    <property type="evidence" value="ECO:0007669"/>
    <property type="project" value="InterPro"/>
</dbReference>
<dbReference type="GO" id="GO:0007606">
    <property type="term" value="P:sensory perception of chemical stimulus"/>
    <property type="evidence" value="ECO:0007669"/>
    <property type="project" value="InterPro"/>
</dbReference>
<dbReference type="InterPro" id="IPR004151">
    <property type="entry name" value="7TM_GPCR_serpentine_rcpt_Sre"/>
</dbReference>
<sequence>MELTIAKVFDTTFHYTYAMIKALQTSCLLERLTATICFQSYEKNRNWYFLIPSQVFCVGFAFLEIFVKETFEGLAQAFIFLGYYVMHIVGLLVLLHINRNLTKKYTGSGIPLSMRYQLAENIRTIRVFLPMIVFDTMISIVDTVSGYLQLDYVFEPERCAPEPYYLPVYALIVMLASGLELVEATLILKQYPSEKIFCKRKKILENI</sequence>
<evidence type="ECO:0000313" key="4">
    <source>
        <dbReference type="Proteomes" id="UP000252519"/>
    </source>
</evidence>
<protein>
    <submittedName>
        <fullName evidence="3">Uncharacterized protein</fullName>
    </submittedName>
</protein>
<comment type="caution">
    <text evidence="3">The sequence shown here is derived from an EMBL/GenBank/DDBJ whole genome shotgun (WGS) entry which is preliminary data.</text>
</comment>
<feature type="transmembrane region" description="Helical" evidence="2">
    <location>
        <begin position="73"/>
        <end position="95"/>
    </location>
</feature>
<dbReference type="PANTHER" id="PTHR47518">
    <property type="entry name" value="SERPENTINE RECEPTOR CLASS EPSILON-13-RELATED"/>
    <property type="match status" value="1"/>
</dbReference>
<gene>
    <name evidence="3" type="ORF">ANCCAN_26793</name>
</gene>
<dbReference type="OrthoDB" id="5820709at2759"/>
<dbReference type="InterPro" id="IPR052854">
    <property type="entry name" value="Serpentine_rcpt_epsilon"/>
</dbReference>
<keyword evidence="4" id="KW-1185">Reference proteome</keyword>
<feature type="transmembrane region" description="Helical" evidence="2">
    <location>
        <begin position="47"/>
        <end position="67"/>
    </location>
</feature>
<dbReference type="Pfam" id="PF03125">
    <property type="entry name" value="Sre"/>
    <property type="match status" value="1"/>
</dbReference>
<comment type="similarity">
    <text evidence="1">Belongs to the nematode receptor-like protein sre family.</text>
</comment>